<dbReference type="InterPro" id="IPR000688">
    <property type="entry name" value="HypA/HybF"/>
</dbReference>
<organism evidence="5 6">
    <name type="scientific">Acetobacterium wieringae</name>
    <dbReference type="NCBI Taxonomy" id="52694"/>
    <lineage>
        <taxon>Bacteria</taxon>
        <taxon>Bacillati</taxon>
        <taxon>Bacillota</taxon>
        <taxon>Clostridia</taxon>
        <taxon>Eubacteriales</taxon>
        <taxon>Eubacteriaceae</taxon>
        <taxon>Acetobacterium</taxon>
    </lineage>
</organism>
<dbReference type="PANTHER" id="PTHR34535:SF3">
    <property type="entry name" value="HYDROGENASE MATURATION FACTOR HYPA"/>
    <property type="match status" value="1"/>
</dbReference>
<keyword evidence="3 4" id="KW-0862">Zinc</keyword>
<dbReference type="EMBL" id="CP087994">
    <property type="protein sequence ID" value="UYO64359.1"/>
    <property type="molecule type" value="Genomic_DNA"/>
</dbReference>
<dbReference type="RefSeq" id="WP_228882127.1">
    <property type="nucleotide sequence ID" value="NZ_CABIIK010000043.1"/>
</dbReference>
<evidence type="ECO:0000256" key="4">
    <source>
        <dbReference type="HAMAP-Rule" id="MF_00213"/>
    </source>
</evidence>
<feature type="binding site" evidence="4">
    <location>
        <position position="73"/>
    </location>
    <ligand>
        <name>Zn(2+)</name>
        <dbReference type="ChEBI" id="CHEBI:29105"/>
    </ligand>
</feature>
<comment type="function">
    <text evidence="4">Involved in the maturation of [NiFe] hydrogenases. Required for nickel insertion into the metal center of the hydrogenase.</text>
</comment>
<dbReference type="Proteomes" id="UP001163550">
    <property type="component" value="Chromosome"/>
</dbReference>
<proteinExistence type="inferred from homology"/>
<evidence type="ECO:0000313" key="6">
    <source>
        <dbReference type="Proteomes" id="UP001163550"/>
    </source>
</evidence>
<keyword evidence="1 4" id="KW-0533">Nickel</keyword>
<feature type="binding site" evidence="4">
    <location>
        <position position="76"/>
    </location>
    <ligand>
        <name>Zn(2+)</name>
        <dbReference type="ChEBI" id="CHEBI:29105"/>
    </ligand>
</feature>
<dbReference type="PIRSF" id="PIRSF004761">
    <property type="entry name" value="Hydrgn_mat_HypA"/>
    <property type="match status" value="1"/>
</dbReference>
<protein>
    <recommendedName>
        <fullName evidence="4">Hydrogenase maturation factor HypA</fullName>
    </recommendedName>
</protein>
<sequence>MHETVVTKEIFESVLLHAEKNNAIKVVSVNLRVGELSDLSEKWIQQFYDYFSKGTIAEGAKIVIKRSPIILQCDSCKANYVVKIEKIKDSHCPECGCDKANMVAGHEYYIGGIEILQ</sequence>
<feature type="binding site" evidence="4">
    <location>
        <position position="2"/>
    </location>
    <ligand>
        <name>Ni(2+)</name>
        <dbReference type="ChEBI" id="CHEBI:49786"/>
    </ligand>
</feature>
<evidence type="ECO:0000256" key="1">
    <source>
        <dbReference type="ARBA" id="ARBA00022596"/>
    </source>
</evidence>
<feature type="binding site" evidence="4">
    <location>
        <position position="95"/>
    </location>
    <ligand>
        <name>Zn(2+)</name>
        <dbReference type="ChEBI" id="CHEBI:29105"/>
    </ligand>
</feature>
<dbReference type="PANTHER" id="PTHR34535">
    <property type="entry name" value="HYDROGENASE MATURATION FACTOR HYPA"/>
    <property type="match status" value="1"/>
</dbReference>
<evidence type="ECO:0000313" key="5">
    <source>
        <dbReference type="EMBL" id="UYO64359.1"/>
    </source>
</evidence>
<dbReference type="Gene3D" id="3.30.2320.80">
    <property type="match status" value="1"/>
</dbReference>
<dbReference type="Pfam" id="PF01155">
    <property type="entry name" value="HypA"/>
    <property type="match status" value="1"/>
</dbReference>
<reference evidence="5" key="1">
    <citation type="submission" date="2021-11" db="EMBL/GenBank/DDBJ databases">
        <title>Isoprene-degrading acetogen.</title>
        <authorList>
            <person name="Yang Y."/>
            <person name="Jin H."/>
            <person name="Yan J."/>
        </authorList>
    </citation>
    <scope>NUCLEOTIDE SEQUENCE</scope>
    <source>
        <strain evidence="5">Berkeley</strain>
    </source>
</reference>
<keyword evidence="2 4" id="KW-0479">Metal-binding</keyword>
<accession>A0ABY6HKF9</accession>
<comment type="similarity">
    <text evidence="4">Belongs to the HypA/HybF family.</text>
</comment>
<gene>
    <name evidence="4" type="primary">hypA</name>
    <name evidence="5" type="ORF">LNN31_08045</name>
</gene>
<evidence type="ECO:0000256" key="2">
    <source>
        <dbReference type="ARBA" id="ARBA00022723"/>
    </source>
</evidence>
<feature type="binding site" evidence="4">
    <location>
        <position position="92"/>
    </location>
    <ligand>
        <name>Zn(2+)</name>
        <dbReference type="ChEBI" id="CHEBI:29105"/>
    </ligand>
</feature>
<keyword evidence="6" id="KW-1185">Reference proteome</keyword>
<dbReference type="HAMAP" id="MF_00213">
    <property type="entry name" value="HypA_HybF"/>
    <property type="match status" value="1"/>
</dbReference>
<evidence type="ECO:0000256" key="3">
    <source>
        <dbReference type="ARBA" id="ARBA00022833"/>
    </source>
</evidence>
<name>A0ABY6HKF9_9FIRM</name>